<feature type="region of interest" description="Disordered" evidence="6">
    <location>
        <begin position="1"/>
        <end position="93"/>
    </location>
</feature>
<organism evidence="8">
    <name type="scientific">Noctiluca scintillans</name>
    <name type="common">Sea sparkle</name>
    <name type="synonym">Red tide dinoflagellate</name>
    <dbReference type="NCBI Taxonomy" id="2966"/>
    <lineage>
        <taxon>Eukaryota</taxon>
        <taxon>Sar</taxon>
        <taxon>Alveolata</taxon>
        <taxon>Dinophyceae</taxon>
        <taxon>Noctilucales</taxon>
        <taxon>Noctilucaceae</taxon>
        <taxon>Noctiluca</taxon>
    </lineage>
</organism>
<evidence type="ECO:0000259" key="7">
    <source>
        <dbReference type="PROSITE" id="PS50103"/>
    </source>
</evidence>
<evidence type="ECO:0000256" key="1">
    <source>
        <dbReference type="ARBA" id="ARBA00022723"/>
    </source>
</evidence>
<dbReference type="GO" id="GO:0003729">
    <property type="term" value="F:mRNA binding"/>
    <property type="evidence" value="ECO:0007669"/>
    <property type="project" value="InterPro"/>
</dbReference>
<proteinExistence type="predicted"/>
<feature type="compositionally biased region" description="Basic and acidic residues" evidence="6">
    <location>
        <begin position="33"/>
        <end position="92"/>
    </location>
</feature>
<dbReference type="GO" id="GO:0008270">
    <property type="term" value="F:zinc ion binding"/>
    <property type="evidence" value="ECO:0007669"/>
    <property type="project" value="UniProtKB-KW"/>
</dbReference>
<evidence type="ECO:0000256" key="2">
    <source>
        <dbReference type="ARBA" id="ARBA00022737"/>
    </source>
</evidence>
<reference evidence="8" key="1">
    <citation type="submission" date="2021-01" db="EMBL/GenBank/DDBJ databases">
        <authorList>
            <person name="Corre E."/>
            <person name="Pelletier E."/>
            <person name="Niang G."/>
            <person name="Scheremetjew M."/>
            <person name="Finn R."/>
            <person name="Kale V."/>
            <person name="Holt S."/>
            <person name="Cochrane G."/>
            <person name="Meng A."/>
            <person name="Brown T."/>
            <person name="Cohen L."/>
        </authorList>
    </citation>
    <scope>NUCLEOTIDE SEQUENCE</scope>
</reference>
<evidence type="ECO:0000256" key="5">
    <source>
        <dbReference type="PROSITE-ProRule" id="PRU00723"/>
    </source>
</evidence>
<accession>A0A7S1AND7</accession>
<keyword evidence="3 5" id="KW-0863">Zinc-finger</keyword>
<dbReference type="InterPro" id="IPR045877">
    <property type="entry name" value="ZFP36-like"/>
</dbReference>
<dbReference type="InterPro" id="IPR036855">
    <property type="entry name" value="Znf_CCCH_sf"/>
</dbReference>
<feature type="region of interest" description="Disordered" evidence="6">
    <location>
        <begin position="166"/>
        <end position="190"/>
    </location>
</feature>
<gene>
    <name evidence="8" type="ORF">NSCI0253_LOCUS34236</name>
</gene>
<keyword evidence="4 5" id="KW-0862">Zinc</keyword>
<evidence type="ECO:0000256" key="3">
    <source>
        <dbReference type="ARBA" id="ARBA00022771"/>
    </source>
</evidence>
<sequence length="277" mass="29762">MLGRKAGGREVNARGSKKRKWQESDDGSSQEAVTHEDMEAWRQTMREEEKQEQLEQQRHEAQKAAEEAEAEQLREDERKAEEEAERRRKEEPVGLSVEVSLSSARAGMSAIAPPGALPPDFPSLLPPGLRMDKAHLYKTTYCKRWESATCQFGAACYFAHGERELRGRPPRGSPPGTMSVPLAGQIKPPPREALLAGPGVSSVPGVSGVPGAPGTALQVQEGLLPSVQCPQTPFGAAMDGQLAQAQNVLHPQHAAAALSLLRTLLAGSGEFGAVPPQ</sequence>
<protein>
    <recommendedName>
        <fullName evidence="7">C3H1-type domain-containing protein</fullName>
    </recommendedName>
</protein>
<dbReference type="Gene3D" id="4.10.1000.10">
    <property type="entry name" value="Zinc finger, CCCH-type"/>
    <property type="match status" value="1"/>
</dbReference>
<keyword evidence="1 5" id="KW-0479">Metal-binding</keyword>
<dbReference type="PROSITE" id="PS50103">
    <property type="entry name" value="ZF_C3H1"/>
    <property type="match status" value="1"/>
</dbReference>
<evidence type="ECO:0000256" key="6">
    <source>
        <dbReference type="SAM" id="MobiDB-lite"/>
    </source>
</evidence>
<dbReference type="AlphaFoldDB" id="A0A7S1AND7"/>
<dbReference type="PANTHER" id="PTHR12547">
    <property type="entry name" value="CCCH ZINC FINGER/TIS11-RELATED"/>
    <property type="match status" value="1"/>
</dbReference>
<dbReference type="EMBL" id="HBFQ01047972">
    <property type="protein sequence ID" value="CAD8859882.1"/>
    <property type="molecule type" value="Transcribed_RNA"/>
</dbReference>
<feature type="domain" description="C3H1-type" evidence="7">
    <location>
        <begin position="136"/>
        <end position="163"/>
    </location>
</feature>
<dbReference type="SMART" id="SM00356">
    <property type="entry name" value="ZnF_C3H1"/>
    <property type="match status" value="1"/>
</dbReference>
<name>A0A7S1AND7_NOCSC</name>
<dbReference type="InterPro" id="IPR000571">
    <property type="entry name" value="Znf_CCCH"/>
</dbReference>
<keyword evidence="2" id="KW-0677">Repeat</keyword>
<feature type="zinc finger region" description="C3H1-type" evidence="5">
    <location>
        <begin position="136"/>
        <end position="163"/>
    </location>
</feature>
<evidence type="ECO:0000313" key="8">
    <source>
        <dbReference type="EMBL" id="CAD8859882.1"/>
    </source>
</evidence>
<dbReference type="SUPFAM" id="SSF90229">
    <property type="entry name" value="CCCH zinc finger"/>
    <property type="match status" value="1"/>
</dbReference>
<evidence type="ECO:0000256" key="4">
    <source>
        <dbReference type="ARBA" id="ARBA00022833"/>
    </source>
</evidence>